<dbReference type="EMBL" id="JBHRSF010000150">
    <property type="protein sequence ID" value="MFC2997573.1"/>
    <property type="molecule type" value="Genomic_DNA"/>
</dbReference>
<evidence type="ECO:0000313" key="3">
    <source>
        <dbReference type="Proteomes" id="UP000240957"/>
    </source>
</evidence>
<reference evidence="4" key="3">
    <citation type="journal article" date="2019" name="Int. J. Syst. Evol. Microbiol.">
        <title>The Global Catalogue of Microorganisms (GCM) 10K type strain sequencing project: providing services to taxonomists for standard genome sequencing and annotation.</title>
        <authorList>
            <consortium name="The Broad Institute Genomics Platform"/>
            <consortium name="The Broad Institute Genome Sequencing Center for Infectious Disease"/>
            <person name="Wu L."/>
            <person name="Ma J."/>
        </authorList>
    </citation>
    <scope>NUCLEOTIDE SEQUENCE [LARGE SCALE GENOMIC DNA]</scope>
    <source>
        <strain evidence="4">KCTC 62575</strain>
    </source>
</reference>
<gene>
    <name evidence="1" type="ORF">ACFODO_20475</name>
    <name evidence="2" type="ORF">C9E89_016945</name>
</gene>
<dbReference type="OrthoDB" id="6699310at2"/>
<evidence type="ECO:0000313" key="2">
    <source>
        <dbReference type="EMBL" id="RFC82320.1"/>
    </source>
</evidence>
<evidence type="ECO:0000313" key="1">
    <source>
        <dbReference type="EMBL" id="MFC2997573.1"/>
    </source>
</evidence>
<reference evidence="1" key="4">
    <citation type="submission" date="2024-09" db="EMBL/GenBank/DDBJ databases">
        <authorList>
            <person name="Sun Q."/>
            <person name="Mori K."/>
        </authorList>
    </citation>
    <scope>NUCLEOTIDE SEQUENCE</scope>
    <source>
        <strain evidence="1">KCTC 62575</strain>
    </source>
</reference>
<dbReference type="Proteomes" id="UP000240957">
    <property type="component" value="Unassembled WGS sequence"/>
</dbReference>
<name>A0A371YLJ4_9GAMM</name>
<accession>A0A371YLJ4</accession>
<dbReference type="RefSeq" id="WP_107009514.1">
    <property type="nucleotide sequence ID" value="NZ_JAVIDQ010000013.1"/>
</dbReference>
<comment type="caution">
    <text evidence="2">The sequence shown here is derived from an EMBL/GenBank/DDBJ whole genome shotgun (WGS) entry which is preliminary data.</text>
</comment>
<organism evidence="2 3">
    <name type="scientific">Acinetobacter sichuanensis</name>
    <dbReference type="NCBI Taxonomy" id="2136183"/>
    <lineage>
        <taxon>Bacteria</taxon>
        <taxon>Pseudomonadati</taxon>
        <taxon>Pseudomonadota</taxon>
        <taxon>Gammaproteobacteria</taxon>
        <taxon>Moraxellales</taxon>
        <taxon>Moraxellaceae</taxon>
        <taxon>Acinetobacter</taxon>
    </lineage>
</organism>
<protein>
    <submittedName>
        <fullName evidence="2">Uncharacterized protein</fullName>
    </submittedName>
</protein>
<evidence type="ECO:0000313" key="4">
    <source>
        <dbReference type="Proteomes" id="UP001595455"/>
    </source>
</evidence>
<proteinExistence type="predicted"/>
<dbReference type="Proteomes" id="UP001595455">
    <property type="component" value="Unassembled WGS sequence"/>
</dbReference>
<keyword evidence="4" id="KW-1185">Reference proteome</keyword>
<dbReference type="AlphaFoldDB" id="A0A371YLJ4"/>
<sequence length="77" mass="8836">MNICIGGCWHGSKLLKDEENGYFLAKDKVTGKPTTYERAVLKVGEEMYVFWIADDLSHLEANEKIKIYLDKVKQALE</sequence>
<reference evidence="2 3" key="2">
    <citation type="submission" date="2018-08" db="EMBL/GenBank/DDBJ databases">
        <title>The draft genome of Acinetobacter sichuanensis strain WCHAc060041.</title>
        <authorList>
            <person name="Qin J."/>
            <person name="Feng Y."/>
            <person name="Zong Z."/>
        </authorList>
    </citation>
    <scope>NUCLEOTIDE SEQUENCE [LARGE SCALE GENOMIC DNA]</scope>
    <source>
        <strain evidence="2 3">WCHAc060041</strain>
    </source>
</reference>
<reference evidence="1" key="1">
    <citation type="journal article" date="2014" name="Int. J. Syst. Evol. Microbiol.">
        <title>Complete genome of a new Firmicutes species belonging to the dominant human colonic microbiota ('Ruminococcus bicirculans') reveals two chromosomes and a selective capacity to utilize plant glucans.</title>
        <authorList>
            <consortium name="NISC Comparative Sequencing Program"/>
            <person name="Wegmann U."/>
            <person name="Louis P."/>
            <person name="Goesmann A."/>
            <person name="Henrissat B."/>
            <person name="Duncan S.H."/>
            <person name="Flint H.J."/>
        </authorList>
    </citation>
    <scope>NUCLEOTIDE SEQUENCE</scope>
    <source>
        <strain evidence="1">KCTC 62575</strain>
    </source>
</reference>
<dbReference type="EMBL" id="PYIX02000036">
    <property type="protein sequence ID" value="RFC82320.1"/>
    <property type="molecule type" value="Genomic_DNA"/>
</dbReference>